<proteinExistence type="inferred from homology"/>
<sequence length="1240" mass="140667">MSGEKENLNLPLPTYDINSVLNEVETLFLKPSQQFDKINLSKYQRVVPIKEAPRIHDLTLGLDVQELNTKLDLEFERDTITNKVINFKQHVKSLDTSSTDQSFQRPLGKNYVRGSSNQMPFLPGGIDQQDDQNMKDLLQQRKNWLNFDEFVDNLKSSDPQSTIVLEGFDRGLYLPETGSGQADIGGNSDLGGNELNLDYLFNDENSADKKFVDQLVDNDEDEEKEFDELLSSNLKELELTKESEDNEISKDIDTLLPSNDEEFSLPSAPPQKTRTDLKEWAHMVDLSTLPPDYDEVVSELAHPFPFELDIFQKQAIYHLENNDNIFVAAHTSAGKTVVAEYAIALAQNHMTRAIYTSPIKALSNQKFRDFSKTFPEVGILTGDVQIKPESTCLIMTTEILRSMLYQGADLIRDVEFVIFDEVHYLNDAERGVVWEEVIIMLPSHITIILLSATVPNTKEFAEWIGRTKKRDVFVISTLKRPVPLEHYLYCNKELFKVINQNKQFLPLGWKQASDHLTKKDKERPSNQGNKRGRGGGSHSNQVSRSGGQGGKPFERLDRTLWVHLIGTLKQKNLLPVVIFAFSRKKCEEFADQLPNTDLTTSVEKSEIHLFLRKSLIRLKGEDRLLPQILKVSEWISRGIAVHHGGLLPIVKEIVEILFSRGLIKILFATETFAMGVNMPTRTVVFSGIRKFTGTEYRDLLPGEYTQMSGRAGRRGLDSTGMVIIVSQGDEVPDTVTLTKMILGPSTQLESQFRLTYSMIITLLRVEAFKVEDMIKRSFSENANQKLLPNKQKLLDERQRELDNLASLNCNICEKDIADYYKKDSKVREISKEVNEFIIQSSVGSKALSVGRVVIVNNSFIRNCLAVVLKGAGNLGKSGGGQGNKGFYCLILVDKSTESKNKDFDLELNSSTLPFTHLEKPQIPGYKVLPVPVKDFSLISDINFQVNSDAIVDKKSDLESLQCMQNLIELFDQLPLAEYDFKRLKLLKFQELNREKLELISSLRADYNCIKCPDFLSHYRIISEEETLRSQLNDLYHVLSDQNLDLLPDYENRILVLMELNFIDDSMTVLLKGRVACEIKTADELLLTELILSNFFGAYTPEECVALLSCFIFQERLASEPNLTDNLLEGKNQILALAQTVGNIQVNKGVNISLEDYVQSFKFSLTEVVFEWAKGMTFKQITDLTTVQEGSIVRCMTRLNDLCRDVRNGARVIGDHGLYQKMEHASMCIRRDIVFAASLYL</sequence>
<evidence type="ECO:0000256" key="1">
    <source>
        <dbReference type="ARBA" id="ARBA00004496"/>
    </source>
</evidence>
<comment type="subcellular location">
    <subcellularLocation>
        <location evidence="1">Cytoplasm</location>
    </subcellularLocation>
</comment>
<dbReference type="Proteomes" id="UP000070444">
    <property type="component" value="Unassembled WGS sequence"/>
</dbReference>
<dbReference type="AlphaFoldDB" id="A0A137NTL6"/>
<dbReference type="EMBL" id="KQ964770">
    <property type="protein sequence ID" value="KXN66079.1"/>
    <property type="molecule type" value="Genomic_DNA"/>
</dbReference>
<feature type="domain" description="Helicase ATP-binding" evidence="10">
    <location>
        <begin position="316"/>
        <end position="472"/>
    </location>
</feature>
<dbReference type="PROSITE" id="PS51192">
    <property type="entry name" value="HELICASE_ATP_BIND_1"/>
    <property type="match status" value="1"/>
</dbReference>
<evidence type="ECO:0000256" key="2">
    <source>
        <dbReference type="ARBA" id="ARBA00010140"/>
    </source>
</evidence>
<dbReference type="FunFam" id="3.40.50.300:FF:000987">
    <property type="entry name" value="DEAD/DEAH box RNA helicase"/>
    <property type="match status" value="1"/>
</dbReference>
<dbReference type="SMART" id="SM00490">
    <property type="entry name" value="HELICc"/>
    <property type="match status" value="1"/>
</dbReference>
<dbReference type="CDD" id="cd18795">
    <property type="entry name" value="SF2_C_Ski2"/>
    <property type="match status" value="1"/>
</dbReference>
<dbReference type="Pfam" id="PF17911">
    <property type="entry name" value="Ski2_N"/>
    <property type="match status" value="1"/>
</dbReference>
<dbReference type="SMART" id="SM01142">
    <property type="entry name" value="DSHCT"/>
    <property type="match status" value="1"/>
</dbReference>
<dbReference type="GO" id="GO:0070478">
    <property type="term" value="P:nuclear-transcribed mRNA catabolic process, 3'-5' exonucleolytic nonsense-mediated decay"/>
    <property type="evidence" value="ECO:0007669"/>
    <property type="project" value="TreeGrafter"/>
</dbReference>
<evidence type="ECO:0000256" key="9">
    <source>
        <dbReference type="SAM" id="MobiDB-lite"/>
    </source>
</evidence>
<dbReference type="GO" id="GO:0003724">
    <property type="term" value="F:RNA helicase activity"/>
    <property type="evidence" value="ECO:0007669"/>
    <property type="project" value="InterPro"/>
</dbReference>
<dbReference type="InterPro" id="IPR048392">
    <property type="entry name" value="MTR4-like_stalk"/>
</dbReference>
<accession>A0A137NTL6</accession>
<dbReference type="InterPro" id="IPR027417">
    <property type="entry name" value="P-loop_NTPase"/>
</dbReference>
<evidence type="ECO:0000256" key="3">
    <source>
        <dbReference type="ARBA" id="ARBA00022490"/>
    </source>
</evidence>
<dbReference type="PROSITE" id="PS51194">
    <property type="entry name" value="HELICASE_CTER"/>
    <property type="match status" value="1"/>
</dbReference>
<comment type="similarity">
    <text evidence="2">Belongs to the helicase family. SKI2 subfamily.</text>
</comment>
<keyword evidence="8" id="KW-0694">RNA-binding</keyword>
<dbReference type="InterPro" id="IPR011545">
    <property type="entry name" value="DEAD/DEAH_box_helicase_dom"/>
</dbReference>
<evidence type="ECO:0000259" key="11">
    <source>
        <dbReference type="PROSITE" id="PS51194"/>
    </source>
</evidence>
<dbReference type="PIRSF" id="PIRSF005198">
    <property type="entry name" value="Antiviral_helicase_SKI2"/>
    <property type="match status" value="1"/>
</dbReference>
<dbReference type="Pfam" id="PF00270">
    <property type="entry name" value="DEAD"/>
    <property type="match status" value="1"/>
</dbReference>
<dbReference type="InterPro" id="IPR040801">
    <property type="entry name" value="Ski2_N"/>
</dbReference>
<dbReference type="FunFam" id="3.40.50.300:FF:000354">
    <property type="entry name" value="ATP-dependent RNA helicase SKI2"/>
    <property type="match status" value="1"/>
</dbReference>
<dbReference type="Gene3D" id="3.40.50.300">
    <property type="entry name" value="P-loop containing nucleotide triphosphate hydrolases"/>
    <property type="match status" value="2"/>
</dbReference>
<evidence type="ECO:0000256" key="4">
    <source>
        <dbReference type="ARBA" id="ARBA00022741"/>
    </source>
</evidence>
<protein>
    <submittedName>
        <fullName evidence="12">Antiviral helicase</fullName>
    </submittedName>
</protein>
<keyword evidence="6 12" id="KW-0347">Helicase</keyword>
<dbReference type="Pfam" id="PF08148">
    <property type="entry name" value="DSHCT"/>
    <property type="match status" value="1"/>
</dbReference>
<evidence type="ECO:0000259" key="10">
    <source>
        <dbReference type="PROSITE" id="PS51192"/>
    </source>
</evidence>
<dbReference type="Pfam" id="PF00271">
    <property type="entry name" value="Helicase_C"/>
    <property type="match status" value="1"/>
</dbReference>
<dbReference type="STRING" id="796925.A0A137NTL6"/>
<dbReference type="SUPFAM" id="SSF52540">
    <property type="entry name" value="P-loop containing nucleoside triphosphate hydrolases"/>
    <property type="match status" value="1"/>
</dbReference>
<keyword evidence="7" id="KW-0067">ATP-binding</keyword>
<reference evidence="12 13" key="1">
    <citation type="journal article" date="2015" name="Genome Biol. Evol.">
        <title>Phylogenomic analyses indicate that early fungi evolved digesting cell walls of algal ancestors of land plants.</title>
        <authorList>
            <person name="Chang Y."/>
            <person name="Wang S."/>
            <person name="Sekimoto S."/>
            <person name="Aerts A.L."/>
            <person name="Choi C."/>
            <person name="Clum A."/>
            <person name="LaButti K.M."/>
            <person name="Lindquist E.A."/>
            <person name="Yee Ngan C."/>
            <person name="Ohm R.A."/>
            <person name="Salamov A.A."/>
            <person name="Grigoriev I.V."/>
            <person name="Spatafora J.W."/>
            <person name="Berbee M.L."/>
        </authorList>
    </citation>
    <scope>NUCLEOTIDE SEQUENCE [LARGE SCALE GENOMIC DNA]</scope>
    <source>
        <strain evidence="12 13">NRRL 28638</strain>
    </source>
</reference>
<dbReference type="Gene3D" id="1.20.1500.20">
    <property type="match status" value="1"/>
</dbReference>
<feature type="domain" description="Helicase C-terminal" evidence="11">
    <location>
        <begin position="567"/>
        <end position="766"/>
    </location>
</feature>
<name>A0A137NTL6_CONC2</name>
<evidence type="ECO:0000256" key="6">
    <source>
        <dbReference type="ARBA" id="ARBA00022806"/>
    </source>
</evidence>
<dbReference type="InterPro" id="IPR050699">
    <property type="entry name" value="RNA-DNA_Helicase"/>
</dbReference>
<dbReference type="InterPro" id="IPR025696">
    <property type="entry name" value="Beta-barrel_MTR4"/>
</dbReference>
<dbReference type="PANTHER" id="PTHR12131:SF1">
    <property type="entry name" value="ATP-DEPENDENT RNA HELICASE SUPV3L1, MITOCHONDRIAL-RELATED"/>
    <property type="match status" value="1"/>
</dbReference>
<dbReference type="OMA" id="DHVNIIM"/>
<keyword evidence="5" id="KW-0378">Hydrolase</keyword>
<dbReference type="InterPro" id="IPR014001">
    <property type="entry name" value="Helicase_ATP-bd"/>
</dbReference>
<dbReference type="InterPro" id="IPR012961">
    <property type="entry name" value="Ski2/MTR4_C"/>
</dbReference>
<dbReference type="InterPro" id="IPR016438">
    <property type="entry name" value="SKI2-like"/>
</dbReference>
<dbReference type="FunFam" id="1.10.3380.30:FF:000001">
    <property type="entry name" value="Ski2 ATP-dependent RNA helicase"/>
    <property type="match status" value="1"/>
</dbReference>
<dbReference type="InterPro" id="IPR001650">
    <property type="entry name" value="Helicase_C-like"/>
</dbReference>
<evidence type="ECO:0000256" key="8">
    <source>
        <dbReference type="ARBA" id="ARBA00022884"/>
    </source>
</evidence>
<keyword evidence="13" id="KW-1185">Reference proteome</keyword>
<evidence type="ECO:0000256" key="5">
    <source>
        <dbReference type="ARBA" id="ARBA00022801"/>
    </source>
</evidence>
<evidence type="ECO:0000313" key="13">
    <source>
        <dbReference type="Proteomes" id="UP000070444"/>
    </source>
</evidence>
<evidence type="ECO:0000256" key="7">
    <source>
        <dbReference type="ARBA" id="ARBA00022840"/>
    </source>
</evidence>
<keyword evidence="3" id="KW-0963">Cytoplasm</keyword>
<feature type="region of interest" description="Disordered" evidence="9">
    <location>
        <begin position="516"/>
        <end position="551"/>
    </location>
</feature>
<dbReference type="GO" id="GO:0016787">
    <property type="term" value="F:hydrolase activity"/>
    <property type="evidence" value="ECO:0007669"/>
    <property type="project" value="UniProtKB-KW"/>
</dbReference>
<dbReference type="OrthoDB" id="64767at2759"/>
<dbReference type="Gene3D" id="1.10.3380.30">
    <property type="match status" value="1"/>
</dbReference>
<dbReference type="Pfam" id="PF21408">
    <property type="entry name" value="MTR4-like_stalk"/>
    <property type="match status" value="1"/>
</dbReference>
<dbReference type="GO" id="GO:0003723">
    <property type="term" value="F:RNA binding"/>
    <property type="evidence" value="ECO:0007669"/>
    <property type="project" value="UniProtKB-KW"/>
</dbReference>
<dbReference type="PANTHER" id="PTHR12131">
    <property type="entry name" value="ATP-DEPENDENT RNA AND DNA HELICASE"/>
    <property type="match status" value="1"/>
</dbReference>
<dbReference type="Pfam" id="PF13234">
    <property type="entry name" value="MTR4_beta-barrel"/>
    <property type="match status" value="1"/>
</dbReference>
<evidence type="ECO:0000313" key="12">
    <source>
        <dbReference type="EMBL" id="KXN66079.1"/>
    </source>
</evidence>
<dbReference type="SMART" id="SM00487">
    <property type="entry name" value="DEXDc"/>
    <property type="match status" value="1"/>
</dbReference>
<gene>
    <name evidence="12" type="ORF">CONCODRAFT_20434</name>
</gene>
<dbReference type="GO" id="GO:0005524">
    <property type="term" value="F:ATP binding"/>
    <property type="evidence" value="ECO:0007669"/>
    <property type="project" value="UniProtKB-KW"/>
</dbReference>
<keyword evidence="4" id="KW-0547">Nucleotide-binding</keyword>
<dbReference type="GO" id="GO:0055087">
    <property type="term" value="C:Ski complex"/>
    <property type="evidence" value="ECO:0007669"/>
    <property type="project" value="TreeGrafter"/>
</dbReference>
<organism evidence="12 13">
    <name type="scientific">Conidiobolus coronatus (strain ATCC 28846 / CBS 209.66 / NRRL 28638)</name>
    <name type="common">Delacroixia coronata</name>
    <dbReference type="NCBI Taxonomy" id="796925"/>
    <lineage>
        <taxon>Eukaryota</taxon>
        <taxon>Fungi</taxon>
        <taxon>Fungi incertae sedis</taxon>
        <taxon>Zoopagomycota</taxon>
        <taxon>Entomophthoromycotina</taxon>
        <taxon>Entomophthoromycetes</taxon>
        <taxon>Entomophthorales</taxon>
        <taxon>Ancylistaceae</taxon>
        <taxon>Conidiobolus</taxon>
    </lineage>
</organism>